<protein>
    <submittedName>
        <fullName evidence="1">Uncharacterized protein</fullName>
    </submittedName>
</protein>
<evidence type="ECO:0000313" key="2">
    <source>
        <dbReference type="Proteomes" id="UP001558613"/>
    </source>
</evidence>
<gene>
    <name evidence="1" type="ORF">QQF64_010734</name>
</gene>
<dbReference type="Proteomes" id="UP001558613">
    <property type="component" value="Unassembled WGS sequence"/>
</dbReference>
<proteinExistence type="predicted"/>
<sequence>MLELLTFLKVIIDNWHRPSDLILSQCAAAAFLPHIRVSPPQRRLVAVIAALCVSALAVGGTSRGEGTEHSEIGQI</sequence>
<accession>A0ABR3LY60</accession>
<dbReference type="EMBL" id="JAYMGO010000017">
    <property type="protein sequence ID" value="KAL1257490.1"/>
    <property type="molecule type" value="Genomic_DNA"/>
</dbReference>
<evidence type="ECO:0000313" key="1">
    <source>
        <dbReference type="EMBL" id="KAL1257490.1"/>
    </source>
</evidence>
<organism evidence="1 2">
    <name type="scientific">Cirrhinus molitorella</name>
    <name type="common">mud carp</name>
    <dbReference type="NCBI Taxonomy" id="172907"/>
    <lineage>
        <taxon>Eukaryota</taxon>
        <taxon>Metazoa</taxon>
        <taxon>Chordata</taxon>
        <taxon>Craniata</taxon>
        <taxon>Vertebrata</taxon>
        <taxon>Euteleostomi</taxon>
        <taxon>Actinopterygii</taxon>
        <taxon>Neopterygii</taxon>
        <taxon>Teleostei</taxon>
        <taxon>Ostariophysi</taxon>
        <taxon>Cypriniformes</taxon>
        <taxon>Cyprinidae</taxon>
        <taxon>Labeoninae</taxon>
        <taxon>Labeonini</taxon>
        <taxon>Cirrhinus</taxon>
    </lineage>
</organism>
<reference evidence="1 2" key="1">
    <citation type="submission" date="2023-09" db="EMBL/GenBank/DDBJ databases">
        <authorList>
            <person name="Wang M."/>
        </authorList>
    </citation>
    <scope>NUCLEOTIDE SEQUENCE [LARGE SCALE GENOMIC DNA]</scope>
    <source>
        <strain evidence="1">GT-2023</strain>
        <tissue evidence="1">Liver</tissue>
    </source>
</reference>
<name>A0ABR3LY60_9TELE</name>
<comment type="caution">
    <text evidence="1">The sequence shown here is derived from an EMBL/GenBank/DDBJ whole genome shotgun (WGS) entry which is preliminary data.</text>
</comment>
<keyword evidence="2" id="KW-1185">Reference proteome</keyword>